<sequence>MNTTGEMMTKINGWVLIIGGKSELVYKAHRLGLQVVRLIDRSPTDVKEIDLAEHVVTADFNDEKMVINIACALNQVFHFKQAISLSEDMLVISAKVREALCLPGVSVEVAMLLKDKALMRAHLAKSNFPSILWKFCTNSDHVIEFIKENRLSKVILKPVCGAGSEGVRVICKGDSVPTVVADILSKGWKEFLVEEFLEGEEISVEAFSFNGKHQILATTKKTITAGCIERGHVLPYQPDGLDDIEAFVMEFLNTVGLKDGPSHTELKLTSTGPQIIESHNRVGGDHINELLNQVYKVDPKEVAISYACGMQETSPFYNPQGYAAIRYAIVPAGKLSSNPKVAISERKSVQLLDSRLVFEVGQIIPPLSDSSARAGFVIAAGDNYEYLDQTMSHWLESVEKAVAEAMES</sequence>
<dbReference type="Gene3D" id="3.40.50.20">
    <property type="match status" value="1"/>
</dbReference>
<dbReference type="PROSITE" id="PS50975">
    <property type="entry name" value="ATP_GRASP"/>
    <property type="match status" value="1"/>
</dbReference>
<dbReference type="PATRIC" id="fig|1051646.9.peg.4903"/>
<dbReference type="InterPro" id="IPR052032">
    <property type="entry name" value="ATP-dep_AA_Ligase"/>
</dbReference>
<organism evidence="6 7">
    <name type="scientific">Vibrio tubiashii ATCC 19109</name>
    <dbReference type="NCBI Taxonomy" id="1051646"/>
    <lineage>
        <taxon>Bacteria</taxon>
        <taxon>Pseudomonadati</taxon>
        <taxon>Pseudomonadota</taxon>
        <taxon>Gammaproteobacteria</taxon>
        <taxon>Vibrionales</taxon>
        <taxon>Vibrionaceae</taxon>
        <taxon>Vibrio</taxon>
        <taxon>Vibrio oreintalis group</taxon>
    </lineage>
</organism>
<dbReference type="Proteomes" id="UP000030071">
    <property type="component" value="Plasmid p251"/>
</dbReference>
<name>A0A0A0SQB7_9VIBR</name>
<proteinExistence type="predicted"/>
<gene>
    <name evidence="6" type="ORF">IX91_24090</name>
</gene>
<dbReference type="GO" id="GO:0016874">
    <property type="term" value="F:ligase activity"/>
    <property type="evidence" value="ECO:0007669"/>
    <property type="project" value="UniProtKB-KW"/>
</dbReference>
<evidence type="ECO:0000256" key="3">
    <source>
        <dbReference type="ARBA" id="ARBA00022840"/>
    </source>
</evidence>
<keyword evidence="2 4" id="KW-0547">Nucleotide-binding</keyword>
<dbReference type="AlphaFoldDB" id="A0A0A0SQB7"/>
<dbReference type="InterPro" id="IPR011761">
    <property type="entry name" value="ATP-grasp"/>
</dbReference>
<evidence type="ECO:0000313" key="7">
    <source>
        <dbReference type="Proteomes" id="UP000030071"/>
    </source>
</evidence>
<dbReference type="PANTHER" id="PTHR43585:SF2">
    <property type="entry name" value="ATP-GRASP ENZYME FSQD"/>
    <property type="match status" value="1"/>
</dbReference>
<geneLocation type="plasmid" evidence="6 7">
    <name>p251</name>
</geneLocation>
<evidence type="ECO:0000256" key="4">
    <source>
        <dbReference type="PROSITE-ProRule" id="PRU00409"/>
    </source>
</evidence>
<keyword evidence="3 4" id="KW-0067">ATP-binding</keyword>
<dbReference type="HOGENOM" id="CLU_029016_6_3_6"/>
<feature type="domain" description="ATP-grasp" evidence="5">
    <location>
        <begin position="120"/>
        <end position="308"/>
    </location>
</feature>
<keyword evidence="1" id="KW-0436">Ligase</keyword>
<dbReference type="EMBL" id="CP009356">
    <property type="protein sequence ID" value="AIW17162.1"/>
    <property type="molecule type" value="Genomic_DNA"/>
</dbReference>
<evidence type="ECO:0000256" key="1">
    <source>
        <dbReference type="ARBA" id="ARBA00022598"/>
    </source>
</evidence>
<dbReference type="GO" id="GO:0005524">
    <property type="term" value="F:ATP binding"/>
    <property type="evidence" value="ECO:0007669"/>
    <property type="project" value="UniProtKB-UniRule"/>
</dbReference>
<dbReference type="eggNOG" id="COG0439">
    <property type="taxonomic scope" value="Bacteria"/>
</dbReference>
<accession>A0A0A0SQB7</accession>
<evidence type="ECO:0000256" key="2">
    <source>
        <dbReference type="ARBA" id="ARBA00022741"/>
    </source>
</evidence>
<protein>
    <recommendedName>
        <fullName evidence="5">ATP-grasp domain-containing protein</fullName>
    </recommendedName>
</protein>
<evidence type="ECO:0000259" key="5">
    <source>
        <dbReference type="PROSITE" id="PS50975"/>
    </source>
</evidence>
<dbReference type="SUPFAM" id="SSF56059">
    <property type="entry name" value="Glutathione synthetase ATP-binding domain-like"/>
    <property type="match status" value="1"/>
</dbReference>
<dbReference type="Gene3D" id="3.30.470.20">
    <property type="entry name" value="ATP-grasp fold, B domain"/>
    <property type="match status" value="1"/>
</dbReference>
<dbReference type="Pfam" id="PF13535">
    <property type="entry name" value="ATP-grasp_4"/>
    <property type="match status" value="1"/>
</dbReference>
<reference evidence="6 7" key="1">
    <citation type="submission" date="2014-08" db="EMBL/GenBank/DDBJ databases">
        <title>First Complete Genome Sequence of the Shellfish Pathogen Vibrio tubiashii.</title>
        <authorList>
            <person name="Richards G.P."/>
            <person name="Needleman D.S."/>
            <person name="Watson M.A."/>
            <person name="Bono J.L."/>
        </authorList>
    </citation>
    <scope>NUCLEOTIDE SEQUENCE [LARGE SCALE GENOMIC DNA]</scope>
    <source>
        <strain evidence="6 7">ATCC 19109</strain>
        <plasmid evidence="7">Plasmid p251</plasmid>
    </source>
</reference>
<evidence type="ECO:0000313" key="6">
    <source>
        <dbReference type="EMBL" id="AIW17162.1"/>
    </source>
</evidence>
<dbReference type="KEGG" id="vtu:IX91_24090"/>
<dbReference type="RefSeq" id="WP_004749454.1">
    <property type="nucleotide sequence ID" value="NZ_AFWI01000112.1"/>
</dbReference>
<keyword evidence="6" id="KW-0614">Plasmid</keyword>
<dbReference type="PANTHER" id="PTHR43585">
    <property type="entry name" value="FUMIPYRROLE BIOSYNTHESIS PROTEIN C"/>
    <property type="match status" value="1"/>
</dbReference>
<dbReference type="GeneID" id="23447807"/>
<dbReference type="GO" id="GO:0046872">
    <property type="term" value="F:metal ion binding"/>
    <property type="evidence" value="ECO:0007669"/>
    <property type="project" value="InterPro"/>
</dbReference>